<dbReference type="SMART" id="SM00448">
    <property type="entry name" value="REC"/>
    <property type="match status" value="2"/>
</dbReference>
<evidence type="ECO:0000256" key="4">
    <source>
        <dbReference type="ARBA" id="ARBA00022475"/>
    </source>
</evidence>
<dbReference type="PRINTS" id="PR00344">
    <property type="entry name" value="BCTRLSENSOR"/>
</dbReference>
<dbReference type="PANTHER" id="PTHR45339:SF1">
    <property type="entry name" value="HYBRID SIGNAL TRANSDUCTION HISTIDINE KINASE J"/>
    <property type="match status" value="1"/>
</dbReference>
<name>A0A7W8DGW1_9BACT</name>
<evidence type="ECO:0000259" key="23">
    <source>
        <dbReference type="PROSITE" id="PS50110"/>
    </source>
</evidence>
<dbReference type="FunFam" id="3.30.450.20:FF:000060">
    <property type="entry name" value="Sensor protein FixL"/>
    <property type="match status" value="1"/>
</dbReference>
<evidence type="ECO:0000256" key="1">
    <source>
        <dbReference type="ARBA" id="ARBA00000085"/>
    </source>
</evidence>
<dbReference type="InterPro" id="IPR005467">
    <property type="entry name" value="His_kinase_dom"/>
</dbReference>
<dbReference type="InterPro" id="IPR013767">
    <property type="entry name" value="PAS_fold"/>
</dbReference>
<keyword evidence="8" id="KW-0547">Nucleotide-binding</keyword>
<dbReference type="Gene3D" id="1.20.120.160">
    <property type="entry name" value="HPT domain"/>
    <property type="match status" value="1"/>
</dbReference>
<evidence type="ECO:0000259" key="25">
    <source>
        <dbReference type="PROSITE" id="PS50113"/>
    </source>
</evidence>
<evidence type="ECO:0000256" key="12">
    <source>
        <dbReference type="ARBA" id="ARBA00023012"/>
    </source>
</evidence>
<evidence type="ECO:0000256" key="21">
    <source>
        <dbReference type="SAM" id="Phobius"/>
    </source>
</evidence>
<feature type="transmembrane region" description="Helical" evidence="21">
    <location>
        <begin position="12"/>
        <end position="35"/>
    </location>
</feature>
<dbReference type="GO" id="GO:0000155">
    <property type="term" value="F:phosphorelay sensor kinase activity"/>
    <property type="evidence" value="ECO:0007669"/>
    <property type="project" value="InterPro"/>
</dbReference>
<dbReference type="Gene3D" id="3.30.565.10">
    <property type="entry name" value="Histidine kinase-like ATPase, C-terminal domain"/>
    <property type="match status" value="1"/>
</dbReference>
<dbReference type="EMBL" id="JACHID010000006">
    <property type="protein sequence ID" value="MBB5021855.1"/>
    <property type="molecule type" value="Genomic_DNA"/>
</dbReference>
<dbReference type="SUPFAM" id="SSF47384">
    <property type="entry name" value="Homodimeric domain of signal transducing histidine kinase"/>
    <property type="match status" value="1"/>
</dbReference>
<dbReference type="SUPFAM" id="SSF55874">
    <property type="entry name" value="ATPase domain of HSP90 chaperone/DNA topoisomerase II/histidine kinase"/>
    <property type="match status" value="1"/>
</dbReference>
<dbReference type="Pfam" id="PF00072">
    <property type="entry name" value="Response_reg"/>
    <property type="match status" value="2"/>
</dbReference>
<dbReference type="EC" id="2.7.13.3" evidence="3"/>
<dbReference type="CDD" id="cd17546">
    <property type="entry name" value="REC_hyHK_CKI1_RcsC-like"/>
    <property type="match status" value="1"/>
</dbReference>
<comment type="function">
    <text evidence="14">Putative oxygen sensor; modulates the activity of FixJ, a transcriptional activator of nitrogen fixation fixK gene. FixL probably acts as a kinase that phosphorylates FixJ.</text>
</comment>
<sequence>MLKQKTLSFKLLFLLPVLVVAVAVSIITLWSVEVLKRQYEENHRQETEDLLILGESAGLGQNLASIHQRAASALAGAQDGSLDQGDIYRIHTQGVDDLARATTKVEDLVRSLRAKGIHPQEEGQPLLESYQNYRNYLLMATDIVAIDPGQASSYIYSAQQHYIHFMKTLNRVSHSLTQHAQEQSNRSLQTFRQAYSQVLLIGLAGLVAMLVIAFFATHILSHRILLVTRGMGMLARSQEVPPQLPEVQRLQEYPVREVREIAGAVLSFRQALVERRALEEEVRRHRDHLAELVEEQTLSIKAIVDTAADAIITIDQEGKILTFNGAAQRMFGYDAGEAVGADVSLLMPEPHRSQHSYYIRRYLESGEAQALGRGAEVTGQRRDGTTFPIYLTISEMIINHEQRFTGIARDITDQKAAEAALVASREAAEAANRAKGEFLANMSHEIRTPMNAIIGLTRLCLQTPLSPKQDDYLSKISASANALLGILNDILDFSKIDAGKLEIDPVEFSLEEVVANLVAIISVRSEEKGLEFLIDTALDIPPRLTGDPLRLGQVLINLVSNAVKFTESGEVVVHSEVIDEDASQVWLRFGVTDTGIGMTPAQQEKLFQAFSQADTSTTRQYGGSGLGLVISKQLIMLMGGEISMESEPGKGTVFEFTLPFGKVEKSRQPEDLHIPRNLRDLQVLAVDDNSTSLEILGHYLDSFGYQSDTASSGDQALQLVKSADARGCPYDLVMLDWKMPRPDGMETARHIQQTALVSPPRLLLFSSFGSNEMQRHLQQGLVDGILAKPFLPNALFDAISRIFEDRSSPDSQQLPGATSSQRSAPLAGKSILLVEDNEINQQITRELLQQMGAKTTIAWNGQEAVDLLAQAEFDGVLMDMQMPVMDGIAATRKIREEAKFSRLPIIAMTANAMASDHQRCLEAGMNDFMVKPVDPEKLTRVLNRWLSTGAGDTWHHESREPALALPDLPGFKVREAVGRLAGSVETYRSLLAKFPQHYQDSARDIAAALDDGDAPRAQKLTHTLKGVAGNLGAVELQEKLEELEEALRQGTATSQCPKFLEVAEKLEFVLKIIRQEIGDGKGS</sequence>
<dbReference type="SUPFAM" id="SSF55785">
    <property type="entry name" value="PYP-like sensor domain (PAS domain)"/>
    <property type="match status" value="1"/>
</dbReference>
<comment type="subcellular location">
    <subcellularLocation>
        <location evidence="2">Cell membrane</location>
        <topology evidence="2">Multi-pass membrane protein</topology>
    </subcellularLocation>
</comment>
<dbReference type="InterPro" id="IPR036097">
    <property type="entry name" value="HisK_dim/P_sf"/>
</dbReference>
<feature type="modified residue" description="4-aspartylphosphate" evidence="19">
    <location>
        <position position="879"/>
    </location>
</feature>
<dbReference type="SUPFAM" id="SSF47226">
    <property type="entry name" value="Histidine-containing phosphotransfer domain, HPT domain"/>
    <property type="match status" value="1"/>
</dbReference>
<feature type="domain" description="PAS" evidence="24">
    <location>
        <begin position="296"/>
        <end position="366"/>
    </location>
</feature>
<dbReference type="Gene3D" id="3.40.50.2300">
    <property type="match status" value="2"/>
</dbReference>
<dbReference type="InterPro" id="IPR035965">
    <property type="entry name" value="PAS-like_dom_sf"/>
</dbReference>
<evidence type="ECO:0000256" key="15">
    <source>
        <dbReference type="ARBA" id="ARBA00064003"/>
    </source>
</evidence>
<evidence type="ECO:0000259" key="22">
    <source>
        <dbReference type="PROSITE" id="PS50109"/>
    </source>
</evidence>
<protein>
    <recommendedName>
        <fullName evidence="17">Sensor protein FixL</fullName>
        <ecNumber evidence="3">2.7.13.3</ecNumber>
    </recommendedName>
    <alternativeName>
        <fullName evidence="16">Sensory/regulatory protein RpfC</fullName>
    </alternativeName>
</protein>
<organism evidence="27 28">
    <name type="scientific">Desulfurispira natronophila</name>
    <dbReference type="NCBI Taxonomy" id="682562"/>
    <lineage>
        <taxon>Bacteria</taxon>
        <taxon>Pseudomonadati</taxon>
        <taxon>Chrysiogenota</taxon>
        <taxon>Chrysiogenia</taxon>
        <taxon>Chrysiogenales</taxon>
        <taxon>Chrysiogenaceae</taxon>
        <taxon>Desulfurispira</taxon>
    </lineage>
</organism>
<evidence type="ECO:0000259" key="24">
    <source>
        <dbReference type="PROSITE" id="PS50112"/>
    </source>
</evidence>
<evidence type="ECO:0000256" key="6">
    <source>
        <dbReference type="ARBA" id="ARBA00022679"/>
    </source>
</evidence>
<evidence type="ECO:0000256" key="5">
    <source>
        <dbReference type="ARBA" id="ARBA00022553"/>
    </source>
</evidence>
<reference evidence="27 28" key="1">
    <citation type="submission" date="2020-08" db="EMBL/GenBank/DDBJ databases">
        <title>Genomic Encyclopedia of Type Strains, Phase IV (KMG-IV): sequencing the most valuable type-strain genomes for metagenomic binning, comparative biology and taxonomic classification.</title>
        <authorList>
            <person name="Goeker M."/>
        </authorList>
    </citation>
    <scope>NUCLEOTIDE SEQUENCE [LARGE SCALE GENOMIC DNA]</scope>
    <source>
        <strain evidence="27 28">DSM 22071</strain>
    </source>
</reference>
<feature type="modified residue" description="Phosphohistidine" evidence="18">
    <location>
        <position position="1022"/>
    </location>
</feature>
<evidence type="ECO:0000313" key="28">
    <source>
        <dbReference type="Proteomes" id="UP000528322"/>
    </source>
</evidence>
<dbReference type="Proteomes" id="UP000528322">
    <property type="component" value="Unassembled WGS sequence"/>
</dbReference>
<dbReference type="Pfam" id="PF01627">
    <property type="entry name" value="Hpt"/>
    <property type="match status" value="1"/>
</dbReference>
<dbReference type="GO" id="GO:0005524">
    <property type="term" value="F:ATP binding"/>
    <property type="evidence" value="ECO:0007669"/>
    <property type="project" value="UniProtKB-KW"/>
</dbReference>
<evidence type="ECO:0000256" key="20">
    <source>
        <dbReference type="SAM" id="Coils"/>
    </source>
</evidence>
<keyword evidence="4" id="KW-1003">Cell membrane</keyword>
<keyword evidence="10" id="KW-0067">ATP-binding</keyword>
<accession>A0A7W8DGW1</accession>
<comment type="catalytic activity">
    <reaction evidence="1">
        <text>ATP + protein L-histidine = ADP + protein N-phospho-L-histidine.</text>
        <dbReference type="EC" id="2.7.13.3"/>
    </reaction>
</comment>
<evidence type="ECO:0000256" key="16">
    <source>
        <dbReference type="ARBA" id="ARBA00068150"/>
    </source>
</evidence>
<dbReference type="InterPro" id="IPR008207">
    <property type="entry name" value="Sig_transdc_His_kin_Hpt_dom"/>
</dbReference>
<dbReference type="InterPro" id="IPR036890">
    <property type="entry name" value="HATPase_C_sf"/>
</dbReference>
<dbReference type="PROSITE" id="PS50894">
    <property type="entry name" value="HPT"/>
    <property type="match status" value="1"/>
</dbReference>
<dbReference type="Pfam" id="PF02518">
    <property type="entry name" value="HATPase_c"/>
    <property type="match status" value="1"/>
</dbReference>
<dbReference type="AlphaFoldDB" id="A0A7W8DGW1"/>
<keyword evidence="5 19" id="KW-0597">Phosphoprotein</keyword>
<feature type="domain" description="Histidine kinase" evidence="22">
    <location>
        <begin position="441"/>
        <end position="662"/>
    </location>
</feature>
<dbReference type="PROSITE" id="PS50113">
    <property type="entry name" value="PAC"/>
    <property type="match status" value="1"/>
</dbReference>
<evidence type="ECO:0000256" key="18">
    <source>
        <dbReference type="PROSITE-ProRule" id="PRU00110"/>
    </source>
</evidence>
<dbReference type="NCBIfam" id="TIGR00229">
    <property type="entry name" value="sensory_box"/>
    <property type="match status" value="1"/>
</dbReference>
<dbReference type="PANTHER" id="PTHR45339">
    <property type="entry name" value="HYBRID SIGNAL TRANSDUCTION HISTIDINE KINASE J"/>
    <property type="match status" value="1"/>
</dbReference>
<evidence type="ECO:0000256" key="3">
    <source>
        <dbReference type="ARBA" id="ARBA00012438"/>
    </source>
</evidence>
<keyword evidence="7 21" id="KW-0812">Transmembrane</keyword>
<evidence type="ECO:0000256" key="10">
    <source>
        <dbReference type="ARBA" id="ARBA00022840"/>
    </source>
</evidence>
<evidence type="ECO:0000256" key="11">
    <source>
        <dbReference type="ARBA" id="ARBA00022989"/>
    </source>
</evidence>
<feature type="modified residue" description="4-aspartylphosphate" evidence="19">
    <location>
        <position position="736"/>
    </location>
</feature>
<dbReference type="SMART" id="SM00091">
    <property type="entry name" value="PAS"/>
    <property type="match status" value="1"/>
</dbReference>
<feature type="transmembrane region" description="Helical" evidence="21">
    <location>
        <begin position="198"/>
        <end position="220"/>
    </location>
</feature>
<proteinExistence type="predicted"/>
<evidence type="ECO:0000256" key="13">
    <source>
        <dbReference type="ARBA" id="ARBA00023136"/>
    </source>
</evidence>
<evidence type="ECO:0000256" key="7">
    <source>
        <dbReference type="ARBA" id="ARBA00022692"/>
    </source>
</evidence>
<dbReference type="Pfam" id="PF00989">
    <property type="entry name" value="PAS"/>
    <property type="match status" value="1"/>
</dbReference>
<comment type="caution">
    <text evidence="27">The sequence shown here is derived from an EMBL/GenBank/DDBJ whole genome shotgun (WGS) entry which is preliminary data.</text>
</comment>
<dbReference type="CDD" id="cd00082">
    <property type="entry name" value="HisKA"/>
    <property type="match status" value="1"/>
</dbReference>
<dbReference type="InterPro" id="IPR004358">
    <property type="entry name" value="Sig_transdc_His_kin-like_C"/>
</dbReference>
<dbReference type="InterPro" id="IPR000700">
    <property type="entry name" value="PAS-assoc_C"/>
</dbReference>
<gene>
    <name evidence="27" type="ORF">HNR37_001169</name>
</gene>
<feature type="domain" description="HPt" evidence="26">
    <location>
        <begin position="983"/>
        <end position="1080"/>
    </location>
</feature>
<dbReference type="CDD" id="cd16922">
    <property type="entry name" value="HATPase_EvgS-ArcB-TorS-like"/>
    <property type="match status" value="1"/>
</dbReference>
<keyword evidence="20" id="KW-0175">Coiled coil</keyword>
<dbReference type="SMART" id="SM00388">
    <property type="entry name" value="HisKA"/>
    <property type="match status" value="1"/>
</dbReference>
<dbReference type="GO" id="GO:0006355">
    <property type="term" value="P:regulation of DNA-templated transcription"/>
    <property type="evidence" value="ECO:0007669"/>
    <property type="project" value="InterPro"/>
</dbReference>
<evidence type="ECO:0000256" key="8">
    <source>
        <dbReference type="ARBA" id="ARBA00022741"/>
    </source>
</evidence>
<dbReference type="RefSeq" id="WP_183731332.1">
    <property type="nucleotide sequence ID" value="NZ_JACHID010000006.1"/>
</dbReference>
<dbReference type="SMART" id="SM00387">
    <property type="entry name" value="HATPase_c"/>
    <property type="match status" value="1"/>
</dbReference>
<dbReference type="SUPFAM" id="SSF52172">
    <property type="entry name" value="CheY-like"/>
    <property type="match status" value="2"/>
</dbReference>
<evidence type="ECO:0000256" key="14">
    <source>
        <dbReference type="ARBA" id="ARBA00059827"/>
    </source>
</evidence>
<keyword evidence="13 21" id="KW-0472">Membrane</keyword>
<dbReference type="InterPro" id="IPR000014">
    <property type="entry name" value="PAS"/>
</dbReference>
<dbReference type="GO" id="GO:0005886">
    <property type="term" value="C:plasma membrane"/>
    <property type="evidence" value="ECO:0007669"/>
    <property type="project" value="UniProtKB-SubCell"/>
</dbReference>
<feature type="coiled-coil region" evidence="20">
    <location>
        <begin position="268"/>
        <end position="295"/>
    </location>
</feature>
<dbReference type="InterPro" id="IPR003594">
    <property type="entry name" value="HATPase_dom"/>
</dbReference>
<keyword evidence="6" id="KW-0808">Transferase</keyword>
<evidence type="ECO:0000256" key="2">
    <source>
        <dbReference type="ARBA" id="ARBA00004651"/>
    </source>
</evidence>
<keyword evidence="11 21" id="KW-1133">Transmembrane helix</keyword>
<dbReference type="FunFam" id="3.30.565.10:FF:000010">
    <property type="entry name" value="Sensor histidine kinase RcsC"/>
    <property type="match status" value="1"/>
</dbReference>
<feature type="domain" description="PAC" evidence="25">
    <location>
        <begin position="373"/>
        <end position="423"/>
    </location>
</feature>
<evidence type="ECO:0000313" key="27">
    <source>
        <dbReference type="EMBL" id="MBB5021855.1"/>
    </source>
</evidence>
<evidence type="ECO:0000256" key="17">
    <source>
        <dbReference type="ARBA" id="ARBA00070616"/>
    </source>
</evidence>
<dbReference type="FunFam" id="1.10.287.130:FF:000002">
    <property type="entry name" value="Two-component osmosensing histidine kinase"/>
    <property type="match status" value="1"/>
</dbReference>
<dbReference type="PROSITE" id="PS50110">
    <property type="entry name" value="RESPONSE_REGULATORY"/>
    <property type="match status" value="2"/>
</dbReference>
<dbReference type="CDD" id="cd00130">
    <property type="entry name" value="PAS"/>
    <property type="match status" value="1"/>
</dbReference>
<dbReference type="InterPro" id="IPR011006">
    <property type="entry name" value="CheY-like_superfamily"/>
</dbReference>
<keyword evidence="9" id="KW-0418">Kinase</keyword>
<evidence type="ECO:0000256" key="9">
    <source>
        <dbReference type="ARBA" id="ARBA00022777"/>
    </source>
</evidence>
<keyword evidence="28" id="KW-1185">Reference proteome</keyword>
<dbReference type="Gene3D" id="3.30.450.20">
    <property type="entry name" value="PAS domain"/>
    <property type="match status" value="1"/>
</dbReference>
<dbReference type="InterPro" id="IPR001789">
    <property type="entry name" value="Sig_transdc_resp-reg_receiver"/>
</dbReference>
<dbReference type="CDD" id="cd00156">
    <property type="entry name" value="REC"/>
    <property type="match status" value="1"/>
</dbReference>
<dbReference type="Gene3D" id="1.10.287.130">
    <property type="match status" value="1"/>
</dbReference>
<dbReference type="Pfam" id="PF00512">
    <property type="entry name" value="HisKA"/>
    <property type="match status" value="1"/>
</dbReference>
<feature type="domain" description="Response regulatory" evidence="23">
    <location>
        <begin position="682"/>
        <end position="803"/>
    </location>
</feature>
<feature type="domain" description="Response regulatory" evidence="23">
    <location>
        <begin position="830"/>
        <end position="946"/>
    </location>
</feature>
<dbReference type="PROSITE" id="PS50112">
    <property type="entry name" value="PAS"/>
    <property type="match status" value="1"/>
</dbReference>
<evidence type="ECO:0000256" key="19">
    <source>
        <dbReference type="PROSITE-ProRule" id="PRU00169"/>
    </source>
</evidence>
<keyword evidence="12" id="KW-0902">Two-component regulatory system</keyword>
<evidence type="ECO:0000259" key="26">
    <source>
        <dbReference type="PROSITE" id="PS50894"/>
    </source>
</evidence>
<dbReference type="InterPro" id="IPR036641">
    <property type="entry name" value="HPT_dom_sf"/>
</dbReference>
<comment type="subunit">
    <text evidence="15">At low DSF concentrations, interacts with RpfF.</text>
</comment>
<dbReference type="PROSITE" id="PS50109">
    <property type="entry name" value="HIS_KIN"/>
    <property type="match status" value="1"/>
</dbReference>
<dbReference type="InterPro" id="IPR003661">
    <property type="entry name" value="HisK_dim/P_dom"/>
</dbReference>